<dbReference type="Proteomes" id="UP001341281">
    <property type="component" value="Chromosome 05"/>
</dbReference>
<evidence type="ECO:0000313" key="3">
    <source>
        <dbReference type="Proteomes" id="UP001341281"/>
    </source>
</evidence>
<proteinExistence type="predicted"/>
<evidence type="ECO:0000313" key="2">
    <source>
        <dbReference type="EMBL" id="WVZ73688.1"/>
    </source>
</evidence>
<gene>
    <name evidence="2" type="ORF">U9M48_021970</name>
</gene>
<sequence>MGTHLVASFSRSPSRESSSPASLNVHGCFEGARVHGLDGGSSKAPGMPNSERAVGRWGFGRPRARQQVVDGPGMESTGRGRGHAMLET</sequence>
<dbReference type="EMBL" id="CP144749">
    <property type="protein sequence ID" value="WVZ73688.1"/>
    <property type="molecule type" value="Genomic_DNA"/>
</dbReference>
<organism evidence="2 3">
    <name type="scientific">Paspalum notatum var. saurae</name>
    <dbReference type="NCBI Taxonomy" id="547442"/>
    <lineage>
        <taxon>Eukaryota</taxon>
        <taxon>Viridiplantae</taxon>
        <taxon>Streptophyta</taxon>
        <taxon>Embryophyta</taxon>
        <taxon>Tracheophyta</taxon>
        <taxon>Spermatophyta</taxon>
        <taxon>Magnoliopsida</taxon>
        <taxon>Liliopsida</taxon>
        <taxon>Poales</taxon>
        <taxon>Poaceae</taxon>
        <taxon>PACMAD clade</taxon>
        <taxon>Panicoideae</taxon>
        <taxon>Andropogonodae</taxon>
        <taxon>Paspaleae</taxon>
        <taxon>Paspalinae</taxon>
        <taxon>Paspalum</taxon>
    </lineage>
</organism>
<dbReference type="AlphaFoldDB" id="A0AAQ3THE4"/>
<feature type="region of interest" description="Disordered" evidence="1">
    <location>
        <begin position="36"/>
        <end position="88"/>
    </location>
</feature>
<reference evidence="2 3" key="1">
    <citation type="submission" date="2024-02" db="EMBL/GenBank/DDBJ databases">
        <title>High-quality chromosome-scale genome assembly of Pensacola bahiagrass (Paspalum notatum Flugge var. saurae).</title>
        <authorList>
            <person name="Vega J.M."/>
            <person name="Podio M."/>
            <person name="Orjuela J."/>
            <person name="Siena L.A."/>
            <person name="Pessino S.C."/>
            <person name="Combes M.C."/>
            <person name="Mariac C."/>
            <person name="Albertini E."/>
            <person name="Pupilli F."/>
            <person name="Ortiz J.P.A."/>
            <person name="Leblanc O."/>
        </authorList>
    </citation>
    <scope>NUCLEOTIDE SEQUENCE [LARGE SCALE GENOMIC DNA]</scope>
    <source>
        <strain evidence="2">R1</strain>
        <tissue evidence="2">Leaf</tissue>
    </source>
</reference>
<feature type="compositionally biased region" description="Low complexity" evidence="1">
    <location>
        <begin position="7"/>
        <end position="22"/>
    </location>
</feature>
<name>A0AAQ3THE4_PASNO</name>
<keyword evidence="3" id="KW-1185">Reference proteome</keyword>
<evidence type="ECO:0000256" key="1">
    <source>
        <dbReference type="SAM" id="MobiDB-lite"/>
    </source>
</evidence>
<protein>
    <submittedName>
        <fullName evidence="2">Uncharacterized protein</fullName>
    </submittedName>
</protein>
<accession>A0AAQ3THE4</accession>
<feature type="region of interest" description="Disordered" evidence="1">
    <location>
        <begin position="1"/>
        <end position="23"/>
    </location>
</feature>